<keyword evidence="5" id="KW-1185">Reference proteome</keyword>
<comment type="similarity">
    <text evidence="2">Belongs to the SNU66/SART1 family.</text>
</comment>
<evidence type="ECO:0000313" key="5">
    <source>
        <dbReference type="Proteomes" id="UP000006729"/>
    </source>
</evidence>
<sequence>MKNSDTQSLSVERMREAQAQLKTPYLVLSSHVKPGQTSDPRSGFATVDKDLPGGLTPMLGDKKVEHFLGIKEKLETENSSAHQRSLKFGSVVEIFCWRTHGSKRDSENLRAHYSVSLTLKGTHSDGYGNFSICFGTV</sequence>
<evidence type="ECO:0000256" key="1">
    <source>
        <dbReference type="ARBA" id="ARBA00004123"/>
    </source>
</evidence>
<evidence type="ECO:0000256" key="2">
    <source>
        <dbReference type="ARBA" id="ARBA00006076"/>
    </source>
</evidence>
<keyword evidence="3" id="KW-0539">Nucleus</keyword>
<dbReference type="AlphaFoldDB" id="A0A3N7EVX7"/>
<dbReference type="GO" id="GO:0005634">
    <property type="term" value="C:nucleus"/>
    <property type="evidence" value="ECO:0007669"/>
    <property type="project" value="UniProtKB-SubCell"/>
</dbReference>
<proteinExistence type="inferred from homology"/>
<dbReference type="Proteomes" id="UP000006729">
    <property type="component" value="Chromosome 3"/>
</dbReference>
<evidence type="ECO:0000313" key="4">
    <source>
        <dbReference type="EMBL" id="RQO88355.1"/>
    </source>
</evidence>
<dbReference type="InterPro" id="IPR005011">
    <property type="entry name" value="SNU66/SART1"/>
</dbReference>
<dbReference type="PANTHER" id="PTHR14152:SF5">
    <property type="entry name" value="U4_U6.U5 TRI-SNRNP-ASSOCIATED PROTEIN 1"/>
    <property type="match status" value="1"/>
</dbReference>
<protein>
    <submittedName>
        <fullName evidence="4">Uncharacterized protein</fullName>
    </submittedName>
</protein>
<gene>
    <name evidence="4" type="ORF">POPTR_003G148450</name>
</gene>
<dbReference type="PANTHER" id="PTHR14152">
    <property type="entry name" value="SQUAMOUS CELL CARCINOMA ANTIGEN RECOGNISED BY CYTOTOXIC T LYMPHOCYTES"/>
    <property type="match status" value="1"/>
</dbReference>
<dbReference type="GO" id="GO:0000398">
    <property type="term" value="P:mRNA splicing, via spliceosome"/>
    <property type="evidence" value="ECO:0007669"/>
    <property type="project" value="InterPro"/>
</dbReference>
<dbReference type="STRING" id="3694.A0A3N7EVX7"/>
<dbReference type="InParanoid" id="A0A3N7EVX7"/>
<reference evidence="4 5" key="1">
    <citation type="journal article" date="2006" name="Science">
        <title>The genome of black cottonwood, Populus trichocarpa (Torr. &amp; Gray).</title>
        <authorList>
            <person name="Tuskan G.A."/>
            <person name="Difazio S."/>
            <person name="Jansson S."/>
            <person name="Bohlmann J."/>
            <person name="Grigoriev I."/>
            <person name="Hellsten U."/>
            <person name="Putnam N."/>
            <person name="Ralph S."/>
            <person name="Rombauts S."/>
            <person name="Salamov A."/>
            <person name="Schein J."/>
            <person name="Sterck L."/>
            <person name="Aerts A."/>
            <person name="Bhalerao R.R."/>
            <person name="Bhalerao R.P."/>
            <person name="Blaudez D."/>
            <person name="Boerjan W."/>
            <person name="Brun A."/>
            <person name="Brunner A."/>
            <person name="Busov V."/>
            <person name="Campbell M."/>
            <person name="Carlson J."/>
            <person name="Chalot M."/>
            <person name="Chapman J."/>
            <person name="Chen G.L."/>
            <person name="Cooper D."/>
            <person name="Coutinho P.M."/>
            <person name="Couturier J."/>
            <person name="Covert S."/>
            <person name="Cronk Q."/>
            <person name="Cunningham R."/>
            <person name="Davis J."/>
            <person name="Degroeve S."/>
            <person name="Dejardin A."/>
            <person name="Depamphilis C."/>
            <person name="Detter J."/>
            <person name="Dirks B."/>
            <person name="Dubchak I."/>
            <person name="Duplessis S."/>
            <person name="Ehlting J."/>
            <person name="Ellis B."/>
            <person name="Gendler K."/>
            <person name="Goodstein D."/>
            <person name="Gribskov M."/>
            <person name="Grimwood J."/>
            <person name="Groover A."/>
            <person name="Gunter L."/>
            <person name="Hamberger B."/>
            <person name="Heinze B."/>
            <person name="Helariutta Y."/>
            <person name="Henrissat B."/>
            <person name="Holligan D."/>
            <person name="Holt R."/>
            <person name="Huang W."/>
            <person name="Islam-Faridi N."/>
            <person name="Jones S."/>
            <person name="Jones-Rhoades M."/>
            <person name="Jorgensen R."/>
            <person name="Joshi C."/>
            <person name="Kangasjarvi J."/>
            <person name="Karlsson J."/>
            <person name="Kelleher C."/>
            <person name="Kirkpatrick R."/>
            <person name="Kirst M."/>
            <person name="Kohler A."/>
            <person name="Kalluri U."/>
            <person name="Larimer F."/>
            <person name="Leebens-Mack J."/>
            <person name="Leple J.C."/>
            <person name="Locascio P."/>
            <person name="Lou Y."/>
            <person name="Lucas S."/>
            <person name="Martin F."/>
            <person name="Montanini B."/>
            <person name="Napoli C."/>
            <person name="Nelson D.R."/>
            <person name="Nelson C."/>
            <person name="Nieminen K."/>
            <person name="Nilsson O."/>
            <person name="Pereda V."/>
            <person name="Peter G."/>
            <person name="Philippe R."/>
            <person name="Pilate G."/>
            <person name="Poliakov A."/>
            <person name="Razumovskaya J."/>
            <person name="Richardson P."/>
            <person name="Rinaldi C."/>
            <person name="Ritland K."/>
            <person name="Rouze P."/>
            <person name="Ryaboy D."/>
            <person name="Schmutz J."/>
            <person name="Schrader J."/>
            <person name="Segerman B."/>
            <person name="Shin H."/>
            <person name="Siddiqui A."/>
            <person name="Sterky F."/>
            <person name="Terry A."/>
            <person name="Tsai C.J."/>
            <person name="Uberbacher E."/>
            <person name="Unneberg P."/>
            <person name="Vahala J."/>
            <person name="Wall K."/>
            <person name="Wessler S."/>
            <person name="Yang G."/>
            <person name="Yin T."/>
            <person name="Douglas C."/>
            <person name="Marra M."/>
            <person name="Sandberg G."/>
            <person name="Van de Peer Y."/>
            <person name="Rokhsar D."/>
        </authorList>
    </citation>
    <scope>NUCLEOTIDE SEQUENCE [LARGE SCALE GENOMIC DNA]</scope>
    <source>
        <strain evidence="5">cv. Nisqually</strain>
    </source>
</reference>
<organism evidence="4 5">
    <name type="scientific">Populus trichocarpa</name>
    <name type="common">Western balsam poplar</name>
    <name type="synonym">Populus balsamifera subsp. trichocarpa</name>
    <dbReference type="NCBI Taxonomy" id="3694"/>
    <lineage>
        <taxon>Eukaryota</taxon>
        <taxon>Viridiplantae</taxon>
        <taxon>Streptophyta</taxon>
        <taxon>Embryophyta</taxon>
        <taxon>Tracheophyta</taxon>
        <taxon>Spermatophyta</taxon>
        <taxon>Magnoliopsida</taxon>
        <taxon>eudicotyledons</taxon>
        <taxon>Gunneridae</taxon>
        <taxon>Pentapetalae</taxon>
        <taxon>rosids</taxon>
        <taxon>fabids</taxon>
        <taxon>Malpighiales</taxon>
        <taxon>Salicaceae</taxon>
        <taxon>Saliceae</taxon>
        <taxon>Populus</taxon>
    </lineage>
</organism>
<dbReference type="EMBL" id="CM009292">
    <property type="protein sequence ID" value="RQO88355.1"/>
    <property type="molecule type" value="Genomic_DNA"/>
</dbReference>
<evidence type="ECO:0000256" key="3">
    <source>
        <dbReference type="ARBA" id="ARBA00023242"/>
    </source>
</evidence>
<accession>A0A3N7EVX7</accession>
<name>A0A3N7EVX7_POPTR</name>
<comment type="subcellular location">
    <subcellularLocation>
        <location evidence="1">Nucleus</location>
    </subcellularLocation>
</comment>